<protein>
    <submittedName>
        <fullName evidence="2">Uncharacterized protein</fullName>
    </submittedName>
</protein>
<sequence>MVWTGPKILPRWISRNLGVSGAPFATVPLSSSRASAPGAPKKTTGPRPLPREPGTSYRRGPWREKGRKDRTRKVFRTERRRDCTTVFDTGPLGILYWGRNRGGGLAEAWSPKTVLTRGVGPRGPNGTSTRKHLQPAVLEAIQSQRTRVKER</sequence>
<name>A0AAD9M389_9PEZI</name>
<dbReference type="AlphaFoldDB" id="A0AAD9M389"/>
<evidence type="ECO:0000256" key="1">
    <source>
        <dbReference type="SAM" id="MobiDB-lite"/>
    </source>
</evidence>
<reference evidence="2" key="1">
    <citation type="submission" date="2021-06" db="EMBL/GenBank/DDBJ databases">
        <title>Comparative genomics, transcriptomics and evolutionary studies reveal genomic signatures of adaptation to plant cell wall in hemibiotrophic fungi.</title>
        <authorList>
            <consortium name="DOE Joint Genome Institute"/>
            <person name="Baroncelli R."/>
            <person name="Diaz J.F."/>
            <person name="Benocci T."/>
            <person name="Peng M."/>
            <person name="Battaglia E."/>
            <person name="Haridas S."/>
            <person name="Andreopoulos W."/>
            <person name="Labutti K."/>
            <person name="Pangilinan J."/>
            <person name="Floch G.L."/>
            <person name="Makela M.R."/>
            <person name="Henrissat B."/>
            <person name="Grigoriev I.V."/>
            <person name="Crouch J.A."/>
            <person name="De Vries R.P."/>
            <person name="Sukno S.A."/>
            <person name="Thon M.R."/>
        </authorList>
    </citation>
    <scope>NUCLEOTIDE SEQUENCE</scope>
    <source>
        <strain evidence="2">MAFF235873</strain>
    </source>
</reference>
<keyword evidence="3" id="KW-1185">Reference proteome</keyword>
<proteinExistence type="predicted"/>
<dbReference type="Proteomes" id="UP001232148">
    <property type="component" value="Unassembled WGS sequence"/>
</dbReference>
<gene>
    <name evidence="2" type="ORF">LX32DRAFT_182475</name>
</gene>
<accession>A0AAD9M389</accession>
<evidence type="ECO:0000313" key="2">
    <source>
        <dbReference type="EMBL" id="KAK2032636.1"/>
    </source>
</evidence>
<organism evidence="2 3">
    <name type="scientific">Colletotrichum zoysiae</name>
    <dbReference type="NCBI Taxonomy" id="1216348"/>
    <lineage>
        <taxon>Eukaryota</taxon>
        <taxon>Fungi</taxon>
        <taxon>Dikarya</taxon>
        <taxon>Ascomycota</taxon>
        <taxon>Pezizomycotina</taxon>
        <taxon>Sordariomycetes</taxon>
        <taxon>Hypocreomycetidae</taxon>
        <taxon>Glomerellales</taxon>
        <taxon>Glomerellaceae</taxon>
        <taxon>Colletotrichum</taxon>
        <taxon>Colletotrichum graminicola species complex</taxon>
    </lineage>
</organism>
<evidence type="ECO:0000313" key="3">
    <source>
        <dbReference type="Proteomes" id="UP001232148"/>
    </source>
</evidence>
<dbReference type="EMBL" id="MU842829">
    <property type="protein sequence ID" value="KAK2032636.1"/>
    <property type="molecule type" value="Genomic_DNA"/>
</dbReference>
<comment type="caution">
    <text evidence="2">The sequence shown here is derived from an EMBL/GenBank/DDBJ whole genome shotgun (WGS) entry which is preliminary data.</text>
</comment>
<feature type="region of interest" description="Disordered" evidence="1">
    <location>
        <begin position="27"/>
        <end position="76"/>
    </location>
</feature>